<dbReference type="OrthoDB" id="10254221at2759"/>
<dbReference type="InterPro" id="IPR021627">
    <property type="entry name" value="Mediator_Med27"/>
</dbReference>
<evidence type="ECO:0000256" key="5">
    <source>
        <dbReference type="ARBA" id="ARBA00023242"/>
    </source>
</evidence>
<keyword evidence="4" id="KW-0804">Transcription</keyword>
<dbReference type="Proteomes" id="UP000224634">
    <property type="component" value="Unassembled WGS sequence"/>
</dbReference>
<evidence type="ECO:0000313" key="8">
    <source>
        <dbReference type="EMBL" id="PGH27075.1"/>
    </source>
</evidence>
<name>A0A2B7Z0F2_POLH7</name>
<comment type="similarity">
    <text evidence="2">Belongs to the Mediator complex subunit 27 family.</text>
</comment>
<evidence type="ECO:0000313" key="9">
    <source>
        <dbReference type="Proteomes" id="UP000224634"/>
    </source>
</evidence>
<comment type="caution">
    <text evidence="8">The sequence shown here is derived from an EMBL/GenBank/DDBJ whole genome shotgun (WGS) entry which is preliminary data.</text>
</comment>
<evidence type="ECO:0000256" key="6">
    <source>
        <dbReference type="SAM" id="Coils"/>
    </source>
</evidence>
<comment type="subcellular location">
    <subcellularLocation>
        <location evidence="1">Nucleus</location>
    </subcellularLocation>
</comment>
<reference evidence="8 9" key="1">
    <citation type="submission" date="2017-10" db="EMBL/GenBank/DDBJ databases">
        <title>Comparative genomics in systemic dimorphic fungi from Ajellomycetaceae.</title>
        <authorList>
            <person name="Munoz J.F."/>
            <person name="Mcewen J.G."/>
            <person name="Clay O.K."/>
            <person name="Cuomo C.A."/>
        </authorList>
    </citation>
    <scope>NUCLEOTIDE SEQUENCE [LARGE SCALE GENOMIC DNA]</scope>
    <source>
        <strain evidence="8 9">UAMH7299</strain>
    </source>
</reference>
<keyword evidence="5" id="KW-0539">Nucleus</keyword>
<gene>
    <name evidence="8" type="ORF">AJ80_01261</name>
</gene>
<evidence type="ECO:0000256" key="1">
    <source>
        <dbReference type="ARBA" id="ARBA00004123"/>
    </source>
</evidence>
<keyword evidence="3" id="KW-0805">Transcription regulation</keyword>
<dbReference type="Pfam" id="PF11571">
    <property type="entry name" value="Med27"/>
    <property type="match status" value="1"/>
</dbReference>
<evidence type="ECO:0000256" key="4">
    <source>
        <dbReference type="ARBA" id="ARBA00023163"/>
    </source>
</evidence>
<evidence type="ECO:0000256" key="7">
    <source>
        <dbReference type="SAM" id="MobiDB-lite"/>
    </source>
</evidence>
<evidence type="ECO:0008006" key="10">
    <source>
        <dbReference type="Google" id="ProtNLM"/>
    </source>
</evidence>
<feature type="compositionally biased region" description="Polar residues" evidence="7">
    <location>
        <begin position="14"/>
        <end position="25"/>
    </location>
</feature>
<feature type="region of interest" description="Disordered" evidence="7">
    <location>
        <begin position="1"/>
        <end position="47"/>
    </location>
</feature>
<dbReference type="STRING" id="1447883.A0A2B7Z0F2"/>
<dbReference type="GO" id="GO:0016592">
    <property type="term" value="C:mediator complex"/>
    <property type="evidence" value="ECO:0007669"/>
    <property type="project" value="InterPro"/>
</dbReference>
<evidence type="ECO:0000256" key="2">
    <source>
        <dbReference type="ARBA" id="ARBA00008048"/>
    </source>
</evidence>
<accession>A0A2B7Z0F2</accession>
<protein>
    <recommendedName>
        <fullName evidence="10">Mediator complex subunit 27</fullName>
    </recommendedName>
</protein>
<sequence length="343" mass="38313">MDANGPAGGHTASAGPSQMPASNDSGAAAAIKIENRNNASPTAPAELSSEREIATALFALQEMESKIHQLRSLVPARLLTPLMPIVNPKVAPSMPPPKSPQEMFEQLAQAARDGVAEVEAFKAEWRKPEMNAIWERVDKALEESGGDFPQPSTGWVRDYRRTLKQLDEEEKNQEEQRRRLEEQQEKVRLAALEGGWKDIVESFMQMDIPGVAVQLLPSSTADLVRFSVALTKVSIMLYVQQANQVGTQDIGDWQVMIVPFDGKSTKLEMDILNCINSRDRKWDLPYLLDMISSYAEVRRTRCTTCQQLTDINAQLPTLRKAIRIDSGDGKKTFHWKPYHPGCL</sequence>
<organism evidence="8 9">
    <name type="scientific">Polytolypa hystricis (strain UAMH7299)</name>
    <dbReference type="NCBI Taxonomy" id="1447883"/>
    <lineage>
        <taxon>Eukaryota</taxon>
        <taxon>Fungi</taxon>
        <taxon>Dikarya</taxon>
        <taxon>Ascomycota</taxon>
        <taxon>Pezizomycotina</taxon>
        <taxon>Eurotiomycetes</taxon>
        <taxon>Eurotiomycetidae</taxon>
        <taxon>Onygenales</taxon>
        <taxon>Onygenales incertae sedis</taxon>
        <taxon>Polytolypa</taxon>
    </lineage>
</organism>
<feature type="coiled-coil region" evidence="6">
    <location>
        <begin position="156"/>
        <end position="193"/>
    </location>
</feature>
<keyword evidence="6" id="KW-0175">Coiled coil</keyword>
<dbReference type="EMBL" id="PDNA01000010">
    <property type="protein sequence ID" value="PGH27075.1"/>
    <property type="molecule type" value="Genomic_DNA"/>
</dbReference>
<evidence type="ECO:0000256" key="3">
    <source>
        <dbReference type="ARBA" id="ARBA00023015"/>
    </source>
</evidence>
<proteinExistence type="inferred from homology"/>
<dbReference type="AlphaFoldDB" id="A0A2B7Z0F2"/>
<keyword evidence="9" id="KW-1185">Reference proteome</keyword>